<dbReference type="EMBL" id="JBHSWE010000001">
    <property type="protein sequence ID" value="MFC6670393.1"/>
    <property type="molecule type" value="Genomic_DNA"/>
</dbReference>
<dbReference type="NCBIfam" id="TIGR01509">
    <property type="entry name" value="HAD-SF-IA-v3"/>
    <property type="match status" value="1"/>
</dbReference>
<accession>A0ABW1ZYX0</accession>
<dbReference type="Pfam" id="PF13419">
    <property type="entry name" value="HAD_2"/>
    <property type="match status" value="1"/>
</dbReference>
<keyword evidence="7" id="KW-1185">Reference proteome</keyword>
<dbReference type="InterPro" id="IPR023198">
    <property type="entry name" value="PGP-like_dom2"/>
</dbReference>
<evidence type="ECO:0000256" key="2">
    <source>
        <dbReference type="ARBA" id="ARBA00006171"/>
    </source>
</evidence>
<comment type="cofactor">
    <cofactor evidence="1">
        <name>Mg(2+)</name>
        <dbReference type="ChEBI" id="CHEBI:18420"/>
    </cofactor>
</comment>
<gene>
    <name evidence="6" type="ORF">ACFQDL_10075</name>
</gene>
<organism evidence="6 7">
    <name type="scientific">Marinobacterium aestuariivivens</name>
    <dbReference type="NCBI Taxonomy" id="1698799"/>
    <lineage>
        <taxon>Bacteria</taxon>
        <taxon>Pseudomonadati</taxon>
        <taxon>Pseudomonadota</taxon>
        <taxon>Gammaproteobacteria</taxon>
        <taxon>Oceanospirillales</taxon>
        <taxon>Oceanospirillaceae</taxon>
        <taxon>Marinobacterium</taxon>
    </lineage>
</organism>
<dbReference type="InterPro" id="IPR041492">
    <property type="entry name" value="HAD_2"/>
</dbReference>
<name>A0ABW1ZYX0_9GAMM</name>
<evidence type="ECO:0000256" key="4">
    <source>
        <dbReference type="ARBA" id="ARBA00022842"/>
    </source>
</evidence>
<dbReference type="SFLD" id="SFLDG01129">
    <property type="entry name" value="C1.5:_HAD__Beta-PGM__Phosphata"/>
    <property type="match status" value="1"/>
</dbReference>
<evidence type="ECO:0000256" key="5">
    <source>
        <dbReference type="ARBA" id="ARBA00023277"/>
    </source>
</evidence>
<keyword evidence="3" id="KW-0479">Metal-binding</keyword>
<dbReference type="SUPFAM" id="SSF56784">
    <property type="entry name" value="HAD-like"/>
    <property type="match status" value="1"/>
</dbReference>
<keyword evidence="5" id="KW-0119">Carbohydrate metabolism</keyword>
<dbReference type="Proteomes" id="UP001596422">
    <property type="component" value="Unassembled WGS sequence"/>
</dbReference>
<evidence type="ECO:0000256" key="3">
    <source>
        <dbReference type="ARBA" id="ARBA00022723"/>
    </source>
</evidence>
<protein>
    <submittedName>
        <fullName evidence="6">HAD family hydrolase</fullName>
    </submittedName>
</protein>
<proteinExistence type="inferred from homology"/>
<reference evidence="7" key="1">
    <citation type="journal article" date="2019" name="Int. J. Syst. Evol. Microbiol.">
        <title>The Global Catalogue of Microorganisms (GCM) 10K type strain sequencing project: providing services to taxonomists for standard genome sequencing and annotation.</title>
        <authorList>
            <consortium name="The Broad Institute Genomics Platform"/>
            <consortium name="The Broad Institute Genome Sequencing Center for Infectious Disease"/>
            <person name="Wu L."/>
            <person name="Ma J."/>
        </authorList>
    </citation>
    <scope>NUCLEOTIDE SEQUENCE [LARGE SCALE GENOMIC DNA]</scope>
    <source>
        <strain evidence="7">NBRC 111756</strain>
    </source>
</reference>
<dbReference type="PRINTS" id="PR00413">
    <property type="entry name" value="HADHALOGNASE"/>
</dbReference>
<comment type="similarity">
    <text evidence="2">Belongs to the HAD-like hydrolase superfamily. CbbY/CbbZ/Gph/YieH family.</text>
</comment>
<dbReference type="GO" id="GO:0016787">
    <property type="term" value="F:hydrolase activity"/>
    <property type="evidence" value="ECO:0007669"/>
    <property type="project" value="UniProtKB-KW"/>
</dbReference>
<evidence type="ECO:0000313" key="6">
    <source>
        <dbReference type="EMBL" id="MFC6670393.1"/>
    </source>
</evidence>
<dbReference type="Gene3D" id="3.40.50.1000">
    <property type="entry name" value="HAD superfamily/HAD-like"/>
    <property type="match status" value="1"/>
</dbReference>
<dbReference type="RefSeq" id="WP_379908895.1">
    <property type="nucleotide sequence ID" value="NZ_JBHSWE010000001.1"/>
</dbReference>
<keyword evidence="4" id="KW-0460">Magnesium</keyword>
<evidence type="ECO:0000256" key="1">
    <source>
        <dbReference type="ARBA" id="ARBA00001946"/>
    </source>
</evidence>
<dbReference type="PANTHER" id="PTHR46193:SF18">
    <property type="entry name" value="HEXITOL PHOSPHATASE B"/>
    <property type="match status" value="1"/>
</dbReference>
<keyword evidence="6" id="KW-0378">Hydrolase</keyword>
<dbReference type="Gene3D" id="1.10.150.240">
    <property type="entry name" value="Putative phosphatase, domain 2"/>
    <property type="match status" value="1"/>
</dbReference>
<dbReference type="InterPro" id="IPR051600">
    <property type="entry name" value="Beta-PGM-like"/>
</dbReference>
<dbReference type="InterPro" id="IPR036412">
    <property type="entry name" value="HAD-like_sf"/>
</dbReference>
<dbReference type="InterPro" id="IPR006439">
    <property type="entry name" value="HAD-SF_hydro_IA"/>
</dbReference>
<evidence type="ECO:0000313" key="7">
    <source>
        <dbReference type="Proteomes" id="UP001596422"/>
    </source>
</evidence>
<dbReference type="SFLD" id="SFLDS00003">
    <property type="entry name" value="Haloacid_Dehalogenase"/>
    <property type="match status" value="1"/>
</dbReference>
<dbReference type="InterPro" id="IPR023214">
    <property type="entry name" value="HAD_sf"/>
</dbReference>
<comment type="caution">
    <text evidence="6">The sequence shown here is derived from an EMBL/GenBank/DDBJ whole genome shotgun (WGS) entry which is preliminary data.</text>
</comment>
<dbReference type="PANTHER" id="PTHR46193">
    <property type="entry name" value="6-PHOSPHOGLUCONATE PHOSPHATASE"/>
    <property type="match status" value="1"/>
</dbReference>
<sequence>MALQAILFDHDGTLVDSEATHLQLWRQVVAPFGVEIRDQDYWELMLGVPVERNAADLIRLYGLEAEAADLVNAKLDANSRFLAGSFFPAMAGADNVLQDLAGRLRLGLVSGSQRNCVEASLQGHGWTSLFEQVVTGDDVRRNKPQPDGYLKALELMQLEACHCLAVEDTEVGVRAAQAAGLPVIAIRSPLAGSHDFSAACAVVDSLTGARDWITTEFKL</sequence>